<evidence type="ECO:0000313" key="3">
    <source>
        <dbReference type="Proteomes" id="UP001595420"/>
    </source>
</evidence>
<evidence type="ECO:0000256" key="1">
    <source>
        <dbReference type="SAM" id="SignalP"/>
    </source>
</evidence>
<evidence type="ECO:0008006" key="4">
    <source>
        <dbReference type="Google" id="ProtNLM"/>
    </source>
</evidence>
<feature type="chain" id="PRO_5045258483" description="UrcA family protein" evidence="1">
    <location>
        <begin position="18"/>
        <end position="108"/>
    </location>
</feature>
<proteinExistence type="predicted"/>
<dbReference type="Proteomes" id="UP001595420">
    <property type="component" value="Unassembled WGS sequence"/>
</dbReference>
<gene>
    <name evidence="2" type="ORF">ACFOD3_17985</name>
</gene>
<keyword evidence="3" id="KW-1185">Reference proteome</keyword>
<name>A0ABV7BZ91_9PROT</name>
<feature type="signal peptide" evidence="1">
    <location>
        <begin position="1"/>
        <end position="17"/>
    </location>
</feature>
<comment type="caution">
    <text evidence="2">The sequence shown here is derived from an EMBL/GenBank/DDBJ whole genome shotgun (WGS) entry which is preliminary data.</text>
</comment>
<keyword evidence="1" id="KW-0732">Signal</keyword>
<protein>
    <recommendedName>
        <fullName evidence="4">UrcA family protein</fullName>
    </recommendedName>
</protein>
<dbReference type="RefSeq" id="WP_216837881.1">
    <property type="nucleotide sequence ID" value="NZ_JAFNJS010000005.1"/>
</dbReference>
<dbReference type="EMBL" id="JBHRSB010000005">
    <property type="protein sequence ID" value="MFC3001803.1"/>
    <property type="molecule type" value="Genomic_DNA"/>
</dbReference>
<evidence type="ECO:0000313" key="2">
    <source>
        <dbReference type="EMBL" id="MFC3001803.1"/>
    </source>
</evidence>
<organism evidence="2 3">
    <name type="scientific">Falsiroseomonas tokyonensis</name>
    <dbReference type="NCBI Taxonomy" id="430521"/>
    <lineage>
        <taxon>Bacteria</taxon>
        <taxon>Pseudomonadati</taxon>
        <taxon>Pseudomonadota</taxon>
        <taxon>Alphaproteobacteria</taxon>
        <taxon>Acetobacterales</taxon>
        <taxon>Roseomonadaceae</taxon>
        <taxon>Falsiroseomonas</taxon>
    </lineage>
</organism>
<reference evidence="3" key="1">
    <citation type="journal article" date="2019" name="Int. J. Syst. Evol. Microbiol.">
        <title>The Global Catalogue of Microorganisms (GCM) 10K type strain sequencing project: providing services to taxonomists for standard genome sequencing and annotation.</title>
        <authorList>
            <consortium name="The Broad Institute Genomics Platform"/>
            <consortium name="The Broad Institute Genome Sequencing Center for Infectious Disease"/>
            <person name="Wu L."/>
            <person name="Ma J."/>
        </authorList>
    </citation>
    <scope>NUCLEOTIDE SEQUENCE [LARGE SCALE GENOMIC DNA]</scope>
    <source>
        <strain evidence="3">CGMCC 1.16855</strain>
    </source>
</reference>
<sequence length="108" mass="10673">MRLALAMVTMLAGPAFGQGFALPGRGASGIPGVLAPAETPQQQREFCQRLATAAGRCAMAGGIAAPALAACLAQGLPAQDSIRVAQLAQASRGSLAGLLSECGIGLGR</sequence>
<accession>A0ABV7BZ91</accession>